<dbReference type="InterPro" id="IPR032675">
    <property type="entry name" value="LRR_dom_sf"/>
</dbReference>
<comment type="caution">
    <text evidence="1">The sequence shown here is derived from an EMBL/GenBank/DDBJ whole genome shotgun (WGS) entry which is preliminary data.</text>
</comment>
<name>A0A8H4B1Z0_GIGMA</name>
<dbReference type="Gene3D" id="3.80.10.10">
    <property type="entry name" value="Ribonuclease Inhibitor"/>
    <property type="match status" value="1"/>
</dbReference>
<proteinExistence type="predicted"/>
<accession>A0A8H4B1Z0</accession>
<gene>
    <name evidence="1" type="ORF">F8M41_020572</name>
</gene>
<evidence type="ECO:0000313" key="2">
    <source>
        <dbReference type="Proteomes" id="UP000439903"/>
    </source>
</evidence>
<protein>
    <submittedName>
        <fullName evidence="1">Uncharacterized protein</fullName>
    </submittedName>
</protein>
<sequence>METGIAFAEVLYKNKSLKFLNFSRSEIHCAAVVAVAEAIYKNTALTFLGLSSYRLLLRSENALVKVLSKNNLASLNLCRVSGFH</sequence>
<evidence type="ECO:0000313" key="1">
    <source>
        <dbReference type="EMBL" id="KAF0553188.1"/>
    </source>
</evidence>
<dbReference type="AlphaFoldDB" id="A0A8H4B1Z0"/>
<keyword evidence="2" id="KW-1185">Reference proteome</keyword>
<organism evidence="1 2">
    <name type="scientific">Gigaspora margarita</name>
    <dbReference type="NCBI Taxonomy" id="4874"/>
    <lineage>
        <taxon>Eukaryota</taxon>
        <taxon>Fungi</taxon>
        <taxon>Fungi incertae sedis</taxon>
        <taxon>Mucoromycota</taxon>
        <taxon>Glomeromycotina</taxon>
        <taxon>Glomeromycetes</taxon>
        <taxon>Diversisporales</taxon>
        <taxon>Gigasporaceae</taxon>
        <taxon>Gigaspora</taxon>
    </lineage>
</organism>
<dbReference type="Proteomes" id="UP000439903">
    <property type="component" value="Unassembled WGS sequence"/>
</dbReference>
<dbReference type="EMBL" id="WTPW01000058">
    <property type="protein sequence ID" value="KAF0553188.1"/>
    <property type="molecule type" value="Genomic_DNA"/>
</dbReference>
<reference evidence="1 2" key="1">
    <citation type="journal article" date="2019" name="Environ. Microbiol.">
        <title>At the nexus of three kingdoms: the genome of the mycorrhizal fungus Gigaspora margarita provides insights into plant, endobacterial and fungal interactions.</title>
        <authorList>
            <person name="Venice F."/>
            <person name="Ghignone S."/>
            <person name="Salvioli di Fossalunga A."/>
            <person name="Amselem J."/>
            <person name="Novero M."/>
            <person name="Xianan X."/>
            <person name="Sedzielewska Toro K."/>
            <person name="Morin E."/>
            <person name="Lipzen A."/>
            <person name="Grigoriev I.V."/>
            <person name="Henrissat B."/>
            <person name="Martin F.M."/>
            <person name="Bonfante P."/>
        </authorList>
    </citation>
    <scope>NUCLEOTIDE SEQUENCE [LARGE SCALE GENOMIC DNA]</scope>
    <source>
        <strain evidence="1 2">BEG34</strain>
    </source>
</reference>
<dbReference type="SUPFAM" id="SSF52047">
    <property type="entry name" value="RNI-like"/>
    <property type="match status" value="1"/>
</dbReference>